<dbReference type="Gene3D" id="1.10.357.10">
    <property type="entry name" value="Tetracycline Repressor, domain 2"/>
    <property type="match status" value="1"/>
</dbReference>
<keyword evidence="1 2" id="KW-0238">DNA-binding</keyword>
<organism evidence="4 5">
    <name type="scientific">Paeniglutamicibacter kerguelensis</name>
    <dbReference type="NCBI Taxonomy" id="254788"/>
    <lineage>
        <taxon>Bacteria</taxon>
        <taxon>Bacillati</taxon>
        <taxon>Actinomycetota</taxon>
        <taxon>Actinomycetes</taxon>
        <taxon>Micrococcales</taxon>
        <taxon>Micrococcaceae</taxon>
        <taxon>Paeniglutamicibacter</taxon>
    </lineage>
</organism>
<sequence>MATRGSYAKGIVKRAEILDVALEVFAKEGYRGTSLRKVAHLCNLSLAGVMHYFESKEDLLVQILRKKDLRDEIVGNDVVQQGNFTTVLNRNTQEPGLVALYVTMVAAASDPAHPAAAYFKERYDRLMKLAEDSYYEDKPNPTEEELAFFRTMTRASLAMADGLQQQWLVDRNIDVAGTMEIFLQQVRTFVEGAYARPNTEE</sequence>
<reference evidence="4 5" key="1">
    <citation type="submission" date="2021-03" db="EMBL/GenBank/DDBJ databases">
        <title>Sequencing the genomes of 1000 actinobacteria strains.</title>
        <authorList>
            <person name="Klenk H.-P."/>
        </authorList>
    </citation>
    <scope>NUCLEOTIDE SEQUENCE [LARGE SCALE GENOMIC DNA]</scope>
    <source>
        <strain evidence="4 5">DSM 15797</strain>
    </source>
</reference>
<dbReference type="SUPFAM" id="SSF46689">
    <property type="entry name" value="Homeodomain-like"/>
    <property type="match status" value="1"/>
</dbReference>
<feature type="DNA-binding region" description="H-T-H motif" evidence="2">
    <location>
        <begin position="34"/>
        <end position="53"/>
    </location>
</feature>
<dbReference type="Proteomes" id="UP001296993">
    <property type="component" value="Unassembled WGS sequence"/>
</dbReference>
<proteinExistence type="predicted"/>
<name>A0ABS4XGA4_9MICC</name>
<dbReference type="InterPro" id="IPR009057">
    <property type="entry name" value="Homeodomain-like_sf"/>
</dbReference>
<evidence type="ECO:0000259" key="3">
    <source>
        <dbReference type="PROSITE" id="PS50977"/>
    </source>
</evidence>
<evidence type="ECO:0000313" key="4">
    <source>
        <dbReference type="EMBL" id="MBP2387485.1"/>
    </source>
</evidence>
<dbReference type="PRINTS" id="PR00455">
    <property type="entry name" value="HTHTETR"/>
</dbReference>
<evidence type="ECO:0000256" key="2">
    <source>
        <dbReference type="PROSITE-ProRule" id="PRU00335"/>
    </source>
</evidence>
<gene>
    <name evidence="4" type="ORF">JOF47_002996</name>
</gene>
<dbReference type="Pfam" id="PF00440">
    <property type="entry name" value="TetR_N"/>
    <property type="match status" value="1"/>
</dbReference>
<dbReference type="InterPro" id="IPR050109">
    <property type="entry name" value="HTH-type_TetR-like_transc_reg"/>
</dbReference>
<evidence type="ECO:0000313" key="5">
    <source>
        <dbReference type="Proteomes" id="UP001296993"/>
    </source>
</evidence>
<dbReference type="RefSeq" id="WP_209999776.1">
    <property type="nucleotide sequence ID" value="NZ_BAAAJY010000011.1"/>
</dbReference>
<comment type="caution">
    <text evidence="4">The sequence shown here is derived from an EMBL/GenBank/DDBJ whole genome shotgun (WGS) entry which is preliminary data.</text>
</comment>
<dbReference type="PANTHER" id="PTHR30055">
    <property type="entry name" value="HTH-TYPE TRANSCRIPTIONAL REGULATOR RUTR"/>
    <property type="match status" value="1"/>
</dbReference>
<feature type="domain" description="HTH tetR-type" evidence="3">
    <location>
        <begin position="11"/>
        <end position="71"/>
    </location>
</feature>
<dbReference type="PROSITE" id="PS50977">
    <property type="entry name" value="HTH_TETR_2"/>
    <property type="match status" value="1"/>
</dbReference>
<evidence type="ECO:0000256" key="1">
    <source>
        <dbReference type="ARBA" id="ARBA00023125"/>
    </source>
</evidence>
<dbReference type="EMBL" id="JAGIOF010000001">
    <property type="protein sequence ID" value="MBP2387485.1"/>
    <property type="molecule type" value="Genomic_DNA"/>
</dbReference>
<keyword evidence="5" id="KW-1185">Reference proteome</keyword>
<protein>
    <submittedName>
        <fullName evidence="4">AcrR family transcriptional regulator</fullName>
    </submittedName>
</protein>
<accession>A0ABS4XGA4</accession>
<dbReference type="InterPro" id="IPR001647">
    <property type="entry name" value="HTH_TetR"/>
</dbReference>